<evidence type="ECO:0000313" key="2">
    <source>
        <dbReference type="EMBL" id="ROU06703.1"/>
    </source>
</evidence>
<sequence>MPRAEEKIERARGGGGAGGVGGRKRGGRGRGRQRGRDGGEQGRAQQQAAGRVVGVGHARSCRCSWIGGARLVGARLFSVRFFSVGFGPRLRASGCRWRAS</sequence>
<comment type="caution">
    <text evidence="2">The sequence shown here is derived from an EMBL/GenBank/DDBJ whole genome shotgun (WGS) entry which is preliminary data.</text>
</comment>
<proteinExistence type="predicted"/>
<feature type="compositionally biased region" description="Low complexity" evidence="1">
    <location>
        <begin position="42"/>
        <end position="51"/>
    </location>
</feature>
<evidence type="ECO:0000256" key="1">
    <source>
        <dbReference type="SAM" id="MobiDB-lite"/>
    </source>
</evidence>
<feature type="compositionally biased region" description="Basic residues" evidence="1">
    <location>
        <begin position="22"/>
        <end position="33"/>
    </location>
</feature>
<gene>
    <name evidence="2" type="ORF">D9T17_12695</name>
</gene>
<dbReference type="EMBL" id="RCTY01000031">
    <property type="protein sequence ID" value="ROU06703.1"/>
    <property type="molecule type" value="Genomic_DNA"/>
</dbReference>
<dbReference type="AlphaFoldDB" id="A0A3N2RGU3"/>
<feature type="compositionally biased region" description="Basic and acidic residues" evidence="1">
    <location>
        <begin position="1"/>
        <end position="12"/>
    </location>
</feature>
<reference evidence="2 3" key="1">
    <citation type="submission" date="2018-10" db="EMBL/GenBank/DDBJ databases">
        <title>The genome of Lysobacter enzymogenes OH11.</title>
        <authorList>
            <person name="Liu F."/>
            <person name="Zhao Y."/>
            <person name="Qian G."/>
            <person name="Chen Y."/>
            <person name="Xu H."/>
        </authorList>
    </citation>
    <scope>NUCLEOTIDE SEQUENCE [LARGE SCALE GENOMIC DNA]</scope>
    <source>
        <strain evidence="2 3">OH11</strain>
    </source>
</reference>
<protein>
    <submittedName>
        <fullName evidence="2">Uncharacterized protein</fullName>
    </submittedName>
</protein>
<name>A0A3N2RGU3_LYSEN</name>
<dbReference type="Proteomes" id="UP000275910">
    <property type="component" value="Unassembled WGS sequence"/>
</dbReference>
<feature type="region of interest" description="Disordered" evidence="1">
    <location>
        <begin position="1"/>
        <end position="51"/>
    </location>
</feature>
<evidence type="ECO:0000313" key="3">
    <source>
        <dbReference type="Proteomes" id="UP000275910"/>
    </source>
</evidence>
<accession>A0A3N2RGU3</accession>
<organism evidence="2 3">
    <name type="scientific">Lysobacter enzymogenes</name>
    <dbReference type="NCBI Taxonomy" id="69"/>
    <lineage>
        <taxon>Bacteria</taxon>
        <taxon>Pseudomonadati</taxon>
        <taxon>Pseudomonadota</taxon>
        <taxon>Gammaproteobacteria</taxon>
        <taxon>Lysobacterales</taxon>
        <taxon>Lysobacteraceae</taxon>
        <taxon>Lysobacter</taxon>
    </lineage>
</organism>